<sequence length="71" mass="7926">MRQTQVAQGTVFDARQRMGGAMRLRPPQRSEDEKSITASAVIIPHTAKPRTNPLKTIQKLLYAVGVVPTRR</sequence>
<evidence type="ECO:0000313" key="2">
    <source>
        <dbReference type="Proteomes" id="UP000655094"/>
    </source>
</evidence>
<accession>A0A919LT20</accession>
<evidence type="ECO:0000313" key="1">
    <source>
        <dbReference type="EMBL" id="GHK58136.1"/>
    </source>
</evidence>
<gene>
    <name evidence="1" type="ORF">KPZU09_78720</name>
</gene>
<comment type="caution">
    <text evidence="1">The sequence shown here is derived from an EMBL/GenBank/DDBJ whole genome shotgun (WGS) entry which is preliminary data.</text>
</comment>
<dbReference type="EMBL" id="BNFF01000003">
    <property type="protein sequence ID" value="GHK58136.1"/>
    <property type="molecule type" value="Genomic_DNA"/>
</dbReference>
<organism evidence="1 2">
    <name type="scientific">Klebsiella pneumoniae</name>
    <dbReference type="NCBI Taxonomy" id="573"/>
    <lineage>
        <taxon>Bacteria</taxon>
        <taxon>Pseudomonadati</taxon>
        <taxon>Pseudomonadota</taxon>
        <taxon>Gammaproteobacteria</taxon>
        <taxon>Enterobacterales</taxon>
        <taxon>Enterobacteriaceae</taxon>
        <taxon>Klebsiella/Raoultella group</taxon>
        <taxon>Klebsiella</taxon>
        <taxon>Klebsiella pneumoniae complex</taxon>
    </lineage>
</organism>
<protein>
    <submittedName>
        <fullName evidence="1">Uncharacterized protein</fullName>
    </submittedName>
</protein>
<proteinExistence type="predicted"/>
<reference evidence="1" key="1">
    <citation type="submission" date="2020-10" db="EMBL/GenBank/DDBJ databases">
        <title>Genome Sequence of ESBL Producing Zambian Clinical Strains.</title>
        <authorList>
            <person name="Shawa M."/>
            <person name="Furuta Y."/>
            <person name="Simbotwe M."/>
            <person name="Mulenga E."/>
            <person name="Mubanga M."/>
            <person name="Mulenga G."/>
            <person name="Kaile C."/>
            <person name="Zorigt T."/>
            <person name="Hang'ombe B."/>
            <person name="Higashi H."/>
        </authorList>
    </citation>
    <scope>NUCLEOTIDE SEQUENCE</scope>
    <source>
        <strain evidence="1">Zam_UTH_09</strain>
    </source>
</reference>
<dbReference type="AlphaFoldDB" id="A0A919LT20"/>
<dbReference type="Proteomes" id="UP000655094">
    <property type="component" value="Unassembled WGS sequence"/>
</dbReference>
<name>A0A919LT20_KLEPN</name>